<name>A0AAV5QUX1_9ASCO</name>
<keyword evidence="5" id="KW-1015">Disulfide bond</keyword>
<evidence type="ECO:0000256" key="3">
    <source>
        <dbReference type="ARBA" id="ARBA00022827"/>
    </source>
</evidence>
<evidence type="ECO:0000313" key="10">
    <source>
        <dbReference type="Proteomes" id="UP001360560"/>
    </source>
</evidence>
<comment type="cofactor">
    <cofactor evidence="1 6">
        <name>FAD</name>
        <dbReference type="ChEBI" id="CHEBI:57692"/>
    </cofactor>
</comment>
<comment type="catalytic activity">
    <reaction evidence="6">
        <text>2 R'C(R)SH + O2 = R'C(R)S-S(R)CR' + H2O2</text>
        <dbReference type="Rhea" id="RHEA:17357"/>
        <dbReference type="ChEBI" id="CHEBI:15379"/>
        <dbReference type="ChEBI" id="CHEBI:16240"/>
        <dbReference type="ChEBI" id="CHEBI:16520"/>
        <dbReference type="ChEBI" id="CHEBI:17412"/>
        <dbReference type="EC" id="1.8.3.2"/>
    </reaction>
</comment>
<dbReference type="InterPro" id="IPR036774">
    <property type="entry name" value="ERV/ALR_sulphydryl_oxid_sf"/>
</dbReference>
<evidence type="ECO:0000256" key="5">
    <source>
        <dbReference type="ARBA" id="ARBA00023157"/>
    </source>
</evidence>
<keyword evidence="4 6" id="KW-0560">Oxidoreductase</keyword>
<dbReference type="GO" id="GO:0050660">
    <property type="term" value="F:flavin adenine dinucleotide binding"/>
    <property type="evidence" value="ECO:0007669"/>
    <property type="project" value="TreeGrafter"/>
</dbReference>
<dbReference type="PANTHER" id="PTHR12645">
    <property type="entry name" value="ALR/ERV"/>
    <property type="match status" value="1"/>
</dbReference>
<dbReference type="EC" id="1.8.3.2" evidence="6"/>
<evidence type="ECO:0000256" key="1">
    <source>
        <dbReference type="ARBA" id="ARBA00001974"/>
    </source>
</evidence>
<keyword evidence="2 6" id="KW-0285">Flavoprotein</keyword>
<evidence type="ECO:0000256" key="4">
    <source>
        <dbReference type="ARBA" id="ARBA00023002"/>
    </source>
</evidence>
<reference evidence="9 10" key="1">
    <citation type="journal article" date="2023" name="Elife">
        <title>Identification of key yeast species and microbe-microbe interactions impacting larval growth of Drosophila in the wild.</title>
        <authorList>
            <person name="Mure A."/>
            <person name="Sugiura Y."/>
            <person name="Maeda R."/>
            <person name="Honda K."/>
            <person name="Sakurai N."/>
            <person name="Takahashi Y."/>
            <person name="Watada M."/>
            <person name="Katoh T."/>
            <person name="Gotoh A."/>
            <person name="Gotoh Y."/>
            <person name="Taniguchi I."/>
            <person name="Nakamura K."/>
            <person name="Hayashi T."/>
            <person name="Katayama T."/>
            <person name="Uemura T."/>
            <person name="Hattori Y."/>
        </authorList>
    </citation>
    <scope>NUCLEOTIDE SEQUENCE [LARGE SCALE GENOMIC DNA]</scope>
    <source>
        <strain evidence="9 10">SC-9</strain>
    </source>
</reference>
<dbReference type="AlphaFoldDB" id="A0AAV5QUX1"/>
<sequence length="287" mass="32107">MIRLAKRPIILTLIFSFVILSVFYTSKSNNQISIDAPRFNKETTIGVSSSSSSSSHSSTTSTNNNDNEVQKESISTNDNNNEIPKESMTTKNNHNNNDNNNDSNIGEDTGLKAFMPKMENATLKAELGRSTWKLLHNVLARYPDHPTDTEKDSLKQFFNYFVQVYPCGDCAQHFQKLLDKFPPQVNSKQTAALWGCHIHNKVNERLQKPIYDCTGILNDYDCGCGGEGEGEGEDDAEQNEFKSLSSSSGSSRDKEKFQVGIIDSNKETIEHLESIKIESSEEYQRGG</sequence>
<evidence type="ECO:0000256" key="2">
    <source>
        <dbReference type="ARBA" id="ARBA00022630"/>
    </source>
</evidence>
<feature type="region of interest" description="Disordered" evidence="7">
    <location>
        <begin position="44"/>
        <end position="109"/>
    </location>
</feature>
<gene>
    <name evidence="9" type="ORF">DASC09_056550</name>
</gene>
<organism evidence="9 10">
    <name type="scientific">Saccharomycopsis crataegensis</name>
    <dbReference type="NCBI Taxonomy" id="43959"/>
    <lineage>
        <taxon>Eukaryota</taxon>
        <taxon>Fungi</taxon>
        <taxon>Dikarya</taxon>
        <taxon>Ascomycota</taxon>
        <taxon>Saccharomycotina</taxon>
        <taxon>Saccharomycetes</taxon>
        <taxon>Saccharomycopsidaceae</taxon>
        <taxon>Saccharomycopsis</taxon>
    </lineage>
</organism>
<feature type="domain" description="ERV/ALR sulfhydryl oxidase" evidence="8">
    <location>
        <begin position="120"/>
        <end position="220"/>
    </location>
</feature>
<dbReference type="InterPro" id="IPR017905">
    <property type="entry name" value="ERV/ALR_sulphydryl_oxidase"/>
</dbReference>
<feature type="compositionally biased region" description="Polar residues" evidence="7">
    <location>
        <begin position="72"/>
        <end position="91"/>
    </location>
</feature>
<evidence type="ECO:0000256" key="7">
    <source>
        <dbReference type="SAM" id="MobiDB-lite"/>
    </source>
</evidence>
<dbReference type="PANTHER" id="PTHR12645:SF1">
    <property type="entry name" value="FAD-LINKED SULFHYDRYL OXIDASE ERV2"/>
    <property type="match status" value="1"/>
</dbReference>
<dbReference type="EMBL" id="BTFZ01000019">
    <property type="protein sequence ID" value="GMM38316.1"/>
    <property type="molecule type" value="Genomic_DNA"/>
</dbReference>
<dbReference type="Proteomes" id="UP001360560">
    <property type="component" value="Unassembled WGS sequence"/>
</dbReference>
<feature type="compositionally biased region" description="Low complexity" evidence="7">
    <location>
        <begin position="92"/>
        <end position="104"/>
    </location>
</feature>
<proteinExistence type="predicted"/>
<dbReference type="Pfam" id="PF04777">
    <property type="entry name" value="Evr1_Alr"/>
    <property type="match status" value="1"/>
</dbReference>
<evidence type="ECO:0000259" key="8">
    <source>
        <dbReference type="PROSITE" id="PS51324"/>
    </source>
</evidence>
<protein>
    <recommendedName>
        <fullName evidence="6">Sulfhydryl oxidase</fullName>
        <ecNumber evidence="6">1.8.3.2</ecNumber>
    </recommendedName>
</protein>
<feature type="region of interest" description="Disordered" evidence="7">
    <location>
        <begin position="227"/>
        <end position="259"/>
    </location>
</feature>
<comment type="caution">
    <text evidence="9">The sequence shown here is derived from an EMBL/GenBank/DDBJ whole genome shotgun (WGS) entry which is preliminary data.</text>
</comment>
<dbReference type="GO" id="GO:0005739">
    <property type="term" value="C:mitochondrion"/>
    <property type="evidence" value="ECO:0007669"/>
    <property type="project" value="TreeGrafter"/>
</dbReference>
<keyword evidence="10" id="KW-1185">Reference proteome</keyword>
<evidence type="ECO:0000256" key="6">
    <source>
        <dbReference type="RuleBase" id="RU371123"/>
    </source>
</evidence>
<dbReference type="GeneID" id="90076305"/>
<dbReference type="RefSeq" id="XP_064855312.1">
    <property type="nucleotide sequence ID" value="XM_064999240.1"/>
</dbReference>
<accession>A0AAV5QUX1</accession>
<dbReference type="GO" id="GO:0016971">
    <property type="term" value="F:flavin-dependent sulfhydryl oxidase activity"/>
    <property type="evidence" value="ECO:0007669"/>
    <property type="project" value="InterPro"/>
</dbReference>
<dbReference type="SUPFAM" id="SSF69000">
    <property type="entry name" value="FAD-dependent thiol oxidase"/>
    <property type="match status" value="1"/>
</dbReference>
<dbReference type="Gene3D" id="1.20.120.310">
    <property type="entry name" value="ERV/ALR sulfhydryl oxidase domain"/>
    <property type="match status" value="1"/>
</dbReference>
<keyword evidence="3 6" id="KW-0274">FAD</keyword>
<dbReference type="PROSITE" id="PS51324">
    <property type="entry name" value="ERV_ALR"/>
    <property type="match status" value="1"/>
</dbReference>
<dbReference type="InterPro" id="IPR039799">
    <property type="entry name" value="ALR/ERV"/>
</dbReference>
<feature type="compositionally biased region" description="Low complexity" evidence="7">
    <location>
        <begin position="48"/>
        <end position="65"/>
    </location>
</feature>
<dbReference type="FunFam" id="1.20.120.310:FF:000002">
    <property type="entry name" value="Sulfhydryl oxidase"/>
    <property type="match status" value="1"/>
</dbReference>
<feature type="compositionally biased region" description="Acidic residues" evidence="7">
    <location>
        <begin position="228"/>
        <end position="238"/>
    </location>
</feature>
<evidence type="ECO:0000313" key="9">
    <source>
        <dbReference type="EMBL" id="GMM38316.1"/>
    </source>
</evidence>